<dbReference type="EMBL" id="CP058952">
    <property type="protein sequence ID" value="QLI81995.1"/>
    <property type="molecule type" value="Genomic_DNA"/>
</dbReference>
<sequence>MNDTLKLMHEHRSIRSYQTKAVDTATLDAILDAAYRGPTSINGQQVSLVVTQDPTRRAQIAQIAGGQPWIAQAPVFITVVIDFYKTAQAVAKAGKEQVIHQSVEGFAVGAVDAGIALGNLMTAARAAGLGVVPIGGIRRSPQAMIDLLQLPANTFPIAGVALGYVENDSPLKPRLPRASFVHHESYQSADIPQHIDTYDQELVQFWQAIGRDDGKNWSDNTAQFYQNIYFPEVAPTAIRQGFKFDA</sequence>
<gene>
    <name evidence="7" type="ORF">HZU75_10885</name>
</gene>
<evidence type="ECO:0000313" key="7">
    <source>
        <dbReference type="EMBL" id="QLI81995.1"/>
    </source>
</evidence>
<dbReference type="Proteomes" id="UP000510822">
    <property type="component" value="Chromosome"/>
</dbReference>
<evidence type="ECO:0000256" key="3">
    <source>
        <dbReference type="ARBA" id="ARBA00022643"/>
    </source>
</evidence>
<keyword evidence="8" id="KW-1185">Reference proteome</keyword>
<protein>
    <submittedName>
        <fullName evidence="7">NADPH-dependent oxidoreductase</fullName>
    </submittedName>
</protein>
<dbReference type="InterPro" id="IPR016446">
    <property type="entry name" value="Flavin_OxRdtase_Frp"/>
</dbReference>
<organism evidence="7 8">
    <name type="scientific">Chitinibacter fontanus</name>
    <dbReference type="NCBI Taxonomy" id="1737446"/>
    <lineage>
        <taxon>Bacteria</taxon>
        <taxon>Pseudomonadati</taxon>
        <taxon>Pseudomonadota</taxon>
        <taxon>Betaproteobacteria</taxon>
        <taxon>Neisseriales</taxon>
        <taxon>Chitinibacteraceae</taxon>
        <taxon>Chitinibacter</taxon>
    </lineage>
</organism>
<proteinExistence type="inferred from homology"/>
<dbReference type="InterPro" id="IPR000415">
    <property type="entry name" value="Nitroreductase-like"/>
</dbReference>
<evidence type="ECO:0000259" key="6">
    <source>
        <dbReference type="Pfam" id="PF00881"/>
    </source>
</evidence>
<dbReference type="GO" id="GO:0016491">
    <property type="term" value="F:oxidoreductase activity"/>
    <property type="evidence" value="ECO:0007669"/>
    <property type="project" value="UniProtKB-UniRule"/>
</dbReference>
<dbReference type="AlphaFoldDB" id="A0A7D5VAC8"/>
<dbReference type="PANTHER" id="PTHR43425:SF2">
    <property type="entry name" value="OXYGEN-INSENSITIVE NADPH NITROREDUCTASE"/>
    <property type="match status" value="1"/>
</dbReference>
<comment type="similarity">
    <text evidence="1 5">Belongs to the flavin oxidoreductase frp family.</text>
</comment>
<evidence type="ECO:0000256" key="5">
    <source>
        <dbReference type="PIRNR" id="PIRNR005426"/>
    </source>
</evidence>
<evidence type="ECO:0000256" key="4">
    <source>
        <dbReference type="ARBA" id="ARBA00023002"/>
    </source>
</evidence>
<dbReference type="Pfam" id="PF00881">
    <property type="entry name" value="Nitroreductase"/>
    <property type="match status" value="1"/>
</dbReference>
<keyword evidence="5" id="KW-0521">NADP</keyword>
<reference evidence="7 8" key="1">
    <citation type="journal article" date="2016" name="Int. J. Syst. Evol. Microbiol.">
        <title>Chitinibacter fontanus sp. nov., isolated from a spring.</title>
        <authorList>
            <person name="Sheu S.Y."/>
            <person name="Li Y.S."/>
            <person name="Young C.C."/>
            <person name="Chen W.M."/>
        </authorList>
    </citation>
    <scope>NUCLEOTIDE SEQUENCE [LARGE SCALE GENOMIC DNA]</scope>
    <source>
        <strain evidence="7 8">STM-7</strain>
    </source>
</reference>
<name>A0A7D5VAC8_9NEIS</name>
<dbReference type="SUPFAM" id="SSF55469">
    <property type="entry name" value="FMN-dependent nitroreductase-like"/>
    <property type="match status" value="1"/>
</dbReference>
<keyword evidence="3 5" id="KW-0288">FMN</keyword>
<evidence type="ECO:0000256" key="1">
    <source>
        <dbReference type="ARBA" id="ARBA00008366"/>
    </source>
</evidence>
<keyword evidence="4 5" id="KW-0560">Oxidoreductase</keyword>
<dbReference type="PIRSF" id="PIRSF005426">
    <property type="entry name" value="Frp"/>
    <property type="match status" value="1"/>
</dbReference>
<dbReference type="Gene3D" id="3.40.109.10">
    <property type="entry name" value="NADH Oxidase"/>
    <property type="match status" value="1"/>
</dbReference>
<evidence type="ECO:0000256" key="2">
    <source>
        <dbReference type="ARBA" id="ARBA00022630"/>
    </source>
</evidence>
<dbReference type="RefSeq" id="WP_180306085.1">
    <property type="nucleotide sequence ID" value="NZ_CP058952.1"/>
</dbReference>
<accession>A0A7D5VAC8</accession>
<evidence type="ECO:0000313" key="8">
    <source>
        <dbReference type="Proteomes" id="UP000510822"/>
    </source>
</evidence>
<keyword evidence="2 5" id="KW-0285">Flavoprotein</keyword>
<dbReference type="KEGG" id="cfon:HZU75_10885"/>
<feature type="domain" description="Nitroreductase" evidence="6">
    <location>
        <begin position="10"/>
        <end position="164"/>
    </location>
</feature>
<dbReference type="CDD" id="cd02146">
    <property type="entry name" value="NfsA-like"/>
    <property type="match status" value="1"/>
</dbReference>
<dbReference type="PANTHER" id="PTHR43425">
    <property type="entry name" value="OXYGEN-INSENSITIVE NADPH NITROREDUCTASE"/>
    <property type="match status" value="1"/>
</dbReference>
<dbReference type="InterPro" id="IPR029479">
    <property type="entry name" value="Nitroreductase"/>
</dbReference>